<protein>
    <submittedName>
        <fullName evidence="3">SDR family oxidoreductase</fullName>
    </submittedName>
</protein>
<evidence type="ECO:0000313" key="4">
    <source>
        <dbReference type="Proteomes" id="UP001550739"/>
    </source>
</evidence>
<accession>A0ABV2ZV45</accession>
<dbReference type="InterPro" id="IPR051122">
    <property type="entry name" value="SDR_DHRS6-like"/>
</dbReference>
<proteinExistence type="inferred from homology"/>
<dbReference type="InterPro" id="IPR036291">
    <property type="entry name" value="NAD(P)-bd_dom_sf"/>
</dbReference>
<evidence type="ECO:0000256" key="2">
    <source>
        <dbReference type="ARBA" id="ARBA00023002"/>
    </source>
</evidence>
<dbReference type="PRINTS" id="PR00081">
    <property type="entry name" value="GDHRDH"/>
</dbReference>
<evidence type="ECO:0000256" key="1">
    <source>
        <dbReference type="ARBA" id="ARBA00006484"/>
    </source>
</evidence>
<name>A0ABV2ZV45_9ACTN</name>
<dbReference type="PANTHER" id="PTHR43477">
    <property type="entry name" value="DIHYDROANTICAPSIN 7-DEHYDROGENASE"/>
    <property type="match status" value="1"/>
</dbReference>
<evidence type="ECO:0000313" key="3">
    <source>
        <dbReference type="EMBL" id="MEU3786441.1"/>
    </source>
</evidence>
<dbReference type="RefSeq" id="WP_361708475.1">
    <property type="nucleotide sequence ID" value="NZ_JBEZVE010000028.1"/>
</dbReference>
<dbReference type="InterPro" id="IPR002347">
    <property type="entry name" value="SDR_fam"/>
</dbReference>
<dbReference type="Gene3D" id="3.40.50.720">
    <property type="entry name" value="NAD(P)-binding Rossmann-like Domain"/>
    <property type="match status" value="1"/>
</dbReference>
<comment type="similarity">
    <text evidence="1">Belongs to the short-chain dehydrogenases/reductases (SDR) family.</text>
</comment>
<dbReference type="SUPFAM" id="SSF51735">
    <property type="entry name" value="NAD(P)-binding Rossmann-fold domains"/>
    <property type="match status" value="1"/>
</dbReference>
<sequence length="96" mass="9850">MIALTRHIAAEGAPYGISAHCVSPGLIDTDGSPADFLAADHPRRDIARPNPLNQGGASDDMVNADVFLASDEASHITGTHLVVDGGRSTVLPGAVH</sequence>
<keyword evidence="2" id="KW-0560">Oxidoreductase</keyword>
<dbReference type="PANTHER" id="PTHR43477:SF1">
    <property type="entry name" value="DIHYDROANTICAPSIN 7-DEHYDROGENASE"/>
    <property type="match status" value="1"/>
</dbReference>
<dbReference type="Pfam" id="PF13561">
    <property type="entry name" value="adh_short_C2"/>
    <property type="match status" value="1"/>
</dbReference>
<comment type="caution">
    <text evidence="3">The sequence shown here is derived from an EMBL/GenBank/DDBJ whole genome shotgun (WGS) entry which is preliminary data.</text>
</comment>
<gene>
    <name evidence="3" type="ORF">AB0E89_38910</name>
</gene>
<dbReference type="Proteomes" id="UP001550739">
    <property type="component" value="Unassembled WGS sequence"/>
</dbReference>
<reference evidence="3 4" key="1">
    <citation type="submission" date="2024-06" db="EMBL/GenBank/DDBJ databases">
        <title>The Natural Products Discovery Center: Release of the First 8490 Sequenced Strains for Exploring Actinobacteria Biosynthetic Diversity.</title>
        <authorList>
            <person name="Kalkreuter E."/>
            <person name="Kautsar S.A."/>
            <person name="Yang D."/>
            <person name="Bader C.D."/>
            <person name="Teijaro C.N."/>
            <person name="Fluegel L."/>
            <person name="Davis C.M."/>
            <person name="Simpson J.R."/>
            <person name="Lauterbach L."/>
            <person name="Steele A.D."/>
            <person name="Gui C."/>
            <person name="Meng S."/>
            <person name="Li G."/>
            <person name="Viehrig K."/>
            <person name="Ye F."/>
            <person name="Su P."/>
            <person name="Kiefer A.F."/>
            <person name="Nichols A."/>
            <person name="Cepeda A.J."/>
            <person name="Yan W."/>
            <person name="Fan B."/>
            <person name="Jiang Y."/>
            <person name="Adhikari A."/>
            <person name="Zheng C.-J."/>
            <person name="Schuster L."/>
            <person name="Cowan T.M."/>
            <person name="Smanski M.J."/>
            <person name="Chevrette M.G."/>
            <person name="De Carvalho L.P.S."/>
            <person name="Shen B."/>
        </authorList>
    </citation>
    <scope>NUCLEOTIDE SEQUENCE [LARGE SCALE GENOMIC DNA]</scope>
    <source>
        <strain evidence="3 4">NPDC033843</strain>
    </source>
</reference>
<keyword evidence="4" id="KW-1185">Reference proteome</keyword>
<dbReference type="EMBL" id="JBEZVE010000028">
    <property type="protein sequence ID" value="MEU3786441.1"/>
    <property type="molecule type" value="Genomic_DNA"/>
</dbReference>
<organism evidence="3 4">
    <name type="scientific">Streptomyces sp. 900129855</name>
    <dbReference type="NCBI Taxonomy" id="3155129"/>
    <lineage>
        <taxon>Bacteria</taxon>
        <taxon>Bacillati</taxon>
        <taxon>Actinomycetota</taxon>
        <taxon>Actinomycetes</taxon>
        <taxon>Kitasatosporales</taxon>
        <taxon>Streptomycetaceae</taxon>
        <taxon>Streptomyces</taxon>
    </lineage>
</organism>